<accession>A0A386WPU3</accession>
<dbReference type="KEGG" id="mtua:CSH63_18435"/>
<feature type="region of interest" description="Disordered" evidence="1">
    <location>
        <begin position="37"/>
        <end position="63"/>
    </location>
</feature>
<feature type="compositionally biased region" description="Basic and acidic residues" evidence="1">
    <location>
        <begin position="39"/>
        <end position="61"/>
    </location>
</feature>
<protein>
    <submittedName>
        <fullName evidence="2">Uncharacterized protein</fullName>
    </submittedName>
</protein>
<proteinExistence type="predicted"/>
<gene>
    <name evidence="2" type="ORF">CSH63_18435</name>
</gene>
<evidence type="ECO:0000313" key="3">
    <source>
        <dbReference type="Proteomes" id="UP000267804"/>
    </source>
</evidence>
<sequence>MMTNTHRANCANAQRPGCTCSGCGGSQHGWQGWTSLAADRPEKRDDRRRELKEKVEEDRRSGRQKFNAHNREIYFDLARLDITDYLWAADGRTRINGRLPRDVEPTWMSSDLGRMDTLAHQVMENPWDEISAGIDSLVRNEADAREVKKRLADHTWCGLLVALIQLIEKINKTVELLTDTAKQFITDALSRRFDSGLPRLVTDAVIRLVVDKVWSALARLLEAHFPLLGTDTLRVLRMLAIFTCPSVEHHPEVYKHAVRPLMGDGHEIITDEIKTHVVTLFSAWWRRRAPEALA</sequence>
<dbReference type="EMBL" id="CP024087">
    <property type="protein sequence ID" value="AYF29410.1"/>
    <property type="molecule type" value="Genomic_DNA"/>
</dbReference>
<evidence type="ECO:0000313" key="2">
    <source>
        <dbReference type="EMBL" id="AYF29410.1"/>
    </source>
</evidence>
<reference evidence="2 3" key="1">
    <citation type="submission" date="2017-10" db="EMBL/GenBank/DDBJ databases">
        <title>Integration of genomic and chemical information greatly accelerates assignment of the full stereostructure of myelolactone, a potent inhibitor of myeloma from a marine-derived Micromonospora.</title>
        <authorList>
            <person name="Kim M.C."/>
            <person name="Machado H."/>
            <person name="Jensen P.R."/>
            <person name="Fenical W."/>
        </authorList>
    </citation>
    <scope>NUCLEOTIDE SEQUENCE [LARGE SCALE GENOMIC DNA]</scope>
    <source>
        <strain evidence="2 3">CNY-010</strain>
    </source>
</reference>
<evidence type="ECO:0000256" key="1">
    <source>
        <dbReference type="SAM" id="MobiDB-lite"/>
    </source>
</evidence>
<dbReference type="Proteomes" id="UP000267804">
    <property type="component" value="Chromosome"/>
</dbReference>
<name>A0A386WPU3_9ACTN</name>
<dbReference type="AlphaFoldDB" id="A0A386WPU3"/>
<organism evidence="2 3">
    <name type="scientific">Micromonospora tulbaghiae</name>
    <dbReference type="NCBI Taxonomy" id="479978"/>
    <lineage>
        <taxon>Bacteria</taxon>
        <taxon>Bacillati</taxon>
        <taxon>Actinomycetota</taxon>
        <taxon>Actinomycetes</taxon>
        <taxon>Micromonosporales</taxon>
        <taxon>Micromonosporaceae</taxon>
        <taxon>Micromonospora</taxon>
    </lineage>
</organism>